<feature type="compositionally biased region" description="Basic and acidic residues" evidence="1">
    <location>
        <begin position="114"/>
        <end position="128"/>
    </location>
</feature>
<reference evidence="2" key="1">
    <citation type="journal article" date="2020" name="Stud. Mycol.">
        <title>101 Dothideomycetes genomes: a test case for predicting lifestyles and emergence of pathogens.</title>
        <authorList>
            <person name="Haridas S."/>
            <person name="Albert R."/>
            <person name="Binder M."/>
            <person name="Bloem J."/>
            <person name="Labutti K."/>
            <person name="Salamov A."/>
            <person name="Andreopoulos B."/>
            <person name="Baker S."/>
            <person name="Barry K."/>
            <person name="Bills G."/>
            <person name="Bluhm B."/>
            <person name="Cannon C."/>
            <person name="Castanera R."/>
            <person name="Culley D."/>
            <person name="Daum C."/>
            <person name="Ezra D."/>
            <person name="Gonzalez J."/>
            <person name="Henrissat B."/>
            <person name="Kuo A."/>
            <person name="Liang C."/>
            <person name="Lipzen A."/>
            <person name="Lutzoni F."/>
            <person name="Magnuson J."/>
            <person name="Mondo S."/>
            <person name="Nolan M."/>
            <person name="Ohm R."/>
            <person name="Pangilinan J."/>
            <person name="Park H.-J."/>
            <person name="Ramirez L."/>
            <person name="Alfaro M."/>
            <person name="Sun H."/>
            <person name="Tritt A."/>
            <person name="Yoshinaga Y."/>
            <person name="Zwiers L.-H."/>
            <person name="Turgeon B."/>
            <person name="Goodwin S."/>
            <person name="Spatafora J."/>
            <person name="Crous P."/>
            <person name="Grigoriev I."/>
        </authorList>
    </citation>
    <scope>NUCLEOTIDE SEQUENCE</scope>
    <source>
        <strain evidence="2">CBS 123094</strain>
    </source>
</reference>
<evidence type="ECO:0000256" key="1">
    <source>
        <dbReference type="SAM" id="MobiDB-lite"/>
    </source>
</evidence>
<evidence type="ECO:0000313" key="2">
    <source>
        <dbReference type="EMBL" id="KAF1995674.1"/>
    </source>
</evidence>
<dbReference type="Proteomes" id="UP000799779">
    <property type="component" value="Unassembled WGS sequence"/>
</dbReference>
<keyword evidence="3" id="KW-1185">Reference proteome</keyword>
<accession>A0A6A5W407</accession>
<feature type="non-terminal residue" evidence="2">
    <location>
        <position position="1"/>
    </location>
</feature>
<protein>
    <submittedName>
        <fullName evidence="2">Uncharacterized protein</fullName>
    </submittedName>
</protein>
<sequence length="337" mass="38360">RNVKQAVTAETEFVIHARDNNKPNPFGTHSSTSGPLSYGEVARLFQECFGGNSKAPAMEKRYRQMRARYIEEHPDYPREIVYASAPVRVKKCRRSAKTSRAPQTKAMPSDDALLPDHTDQQPTHEELDCPEPAREQKAHWAGYSHMCGPISDECQPEFVIIDLLNQNERRVGRCSVPLRHLRRSSAIAAEVLYDHQSMTIKIQNTSTRAVERYIQSISPVQRSELPTHDFTIGKNFKDECGLCSGSVVTTIKWNFRSLAELYTIAAQLMDDHVRNLVVDRWIELCHDGFEFELDDMNNLWHNTDDDPARVLVADIMHSSGIKIEANDAWHSTLVSML</sequence>
<feature type="region of interest" description="Disordered" evidence="1">
    <location>
        <begin position="93"/>
        <end position="128"/>
    </location>
</feature>
<dbReference type="OrthoDB" id="3799546at2759"/>
<dbReference type="EMBL" id="ML977634">
    <property type="protein sequence ID" value="KAF1995674.1"/>
    <property type="molecule type" value="Genomic_DNA"/>
</dbReference>
<name>A0A6A5W407_9PLEO</name>
<proteinExistence type="predicted"/>
<feature type="non-terminal residue" evidence="2">
    <location>
        <position position="337"/>
    </location>
</feature>
<gene>
    <name evidence="2" type="ORF">P154DRAFT_400866</name>
</gene>
<organism evidence="2 3">
    <name type="scientific">Amniculicola lignicola CBS 123094</name>
    <dbReference type="NCBI Taxonomy" id="1392246"/>
    <lineage>
        <taxon>Eukaryota</taxon>
        <taxon>Fungi</taxon>
        <taxon>Dikarya</taxon>
        <taxon>Ascomycota</taxon>
        <taxon>Pezizomycotina</taxon>
        <taxon>Dothideomycetes</taxon>
        <taxon>Pleosporomycetidae</taxon>
        <taxon>Pleosporales</taxon>
        <taxon>Amniculicolaceae</taxon>
        <taxon>Amniculicola</taxon>
    </lineage>
</organism>
<dbReference type="AlphaFoldDB" id="A0A6A5W407"/>
<evidence type="ECO:0000313" key="3">
    <source>
        <dbReference type="Proteomes" id="UP000799779"/>
    </source>
</evidence>